<dbReference type="InterPro" id="IPR023198">
    <property type="entry name" value="PGP-like_dom2"/>
</dbReference>
<protein>
    <recommendedName>
        <fullName evidence="4">phosphoglycolate phosphatase</fullName>
        <ecNumber evidence="4">3.1.3.18</ecNumber>
    </recommendedName>
</protein>
<dbReference type="SUPFAM" id="SSF56784">
    <property type="entry name" value="HAD-like"/>
    <property type="match status" value="1"/>
</dbReference>
<dbReference type="InterPro" id="IPR036412">
    <property type="entry name" value="HAD-like_sf"/>
</dbReference>
<evidence type="ECO:0000256" key="3">
    <source>
        <dbReference type="ARBA" id="ARBA00006171"/>
    </source>
</evidence>
<comment type="caution">
    <text evidence="5">The sequence shown here is derived from an EMBL/GenBank/DDBJ whole genome shotgun (WGS) entry which is preliminary data.</text>
</comment>
<dbReference type="SFLD" id="SFLDG01129">
    <property type="entry name" value="C1.5:_HAD__Beta-PGM__Phosphata"/>
    <property type="match status" value="1"/>
</dbReference>
<dbReference type="AlphaFoldDB" id="A0A364JUB6"/>
<gene>
    <name evidence="5" type="ORF">C7374_10876</name>
</gene>
<dbReference type="GO" id="GO:0006281">
    <property type="term" value="P:DNA repair"/>
    <property type="evidence" value="ECO:0007669"/>
    <property type="project" value="TreeGrafter"/>
</dbReference>
<dbReference type="InterPro" id="IPR023214">
    <property type="entry name" value="HAD_sf"/>
</dbReference>
<dbReference type="InterPro" id="IPR041492">
    <property type="entry name" value="HAD_2"/>
</dbReference>
<dbReference type="PRINTS" id="PR00413">
    <property type="entry name" value="HADHALOGNASE"/>
</dbReference>
<dbReference type="SFLD" id="SFLDS00003">
    <property type="entry name" value="Haloacid_Dehalogenase"/>
    <property type="match status" value="1"/>
</dbReference>
<comment type="pathway">
    <text evidence="2">Organic acid metabolism; glycolate biosynthesis; glycolate from 2-phosphoglycolate: step 1/1.</text>
</comment>
<evidence type="ECO:0000256" key="1">
    <source>
        <dbReference type="ARBA" id="ARBA00000830"/>
    </source>
</evidence>
<dbReference type="GO" id="GO:0005829">
    <property type="term" value="C:cytosol"/>
    <property type="evidence" value="ECO:0007669"/>
    <property type="project" value="TreeGrafter"/>
</dbReference>
<dbReference type="EC" id="3.1.3.18" evidence="4"/>
<reference evidence="5 6" key="1">
    <citation type="submission" date="2018-06" db="EMBL/GenBank/DDBJ databases">
        <title>Genomic Encyclopedia of Type Strains, Phase IV (KMG-IV): sequencing the most valuable type-strain genomes for metagenomic binning, comparative biology and taxonomic classification.</title>
        <authorList>
            <person name="Goeker M."/>
        </authorList>
    </citation>
    <scope>NUCLEOTIDE SEQUENCE [LARGE SCALE GENOMIC DNA]</scope>
    <source>
        <strain evidence="5 6">DSM 26720</strain>
    </source>
</reference>
<proteinExistence type="inferred from homology"/>
<dbReference type="NCBIfam" id="TIGR01549">
    <property type="entry name" value="HAD-SF-IA-v1"/>
    <property type="match status" value="1"/>
</dbReference>
<dbReference type="InterPro" id="IPR006439">
    <property type="entry name" value="HAD-SF_hydro_IA"/>
</dbReference>
<dbReference type="RefSeq" id="WP_111575617.1">
    <property type="nucleotide sequence ID" value="NZ_JBHEEY010000008.1"/>
</dbReference>
<sequence>MKKFSALIFDLDGTLIDSAPDIASAVNVYMASKGWPELSDDYVEQFIGNGPRRLLLDIFVDQGLPSDDETVDEAVKSYIANYHRNPAEKTRFFENVREDLHDLHSAGFRLGICTNKPHALTQEILKILELDTIIDVAIGADAVPACKPNPGHLMAVVEKMGLNGSDWAYIGDTNVDKTTADSAGAEFFVVPWGGGKDVNVQPHQRLARIADLMEYRAQ</sequence>
<dbReference type="PANTHER" id="PTHR43434">
    <property type="entry name" value="PHOSPHOGLYCOLATE PHOSPHATASE"/>
    <property type="match status" value="1"/>
</dbReference>
<comment type="catalytic activity">
    <reaction evidence="1">
        <text>2-phosphoglycolate + H2O = glycolate + phosphate</text>
        <dbReference type="Rhea" id="RHEA:14369"/>
        <dbReference type="ChEBI" id="CHEBI:15377"/>
        <dbReference type="ChEBI" id="CHEBI:29805"/>
        <dbReference type="ChEBI" id="CHEBI:43474"/>
        <dbReference type="ChEBI" id="CHEBI:58033"/>
        <dbReference type="EC" id="3.1.3.18"/>
    </reaction>
</comment>
<evidence type="ECO:0000313" key="6">
    <source>
        <dbReference type="Proteomes" id="UP000249453"/>
    </source>
</evidence>
<dbReference type="OrthoDB" id="9793014at2"/>
<evidence type="ECO:0000256" key="2">
    <source>
        <dbReference type="ARBA" id="ARBA00004818"/>
    </source>
</evidence>
<dbReference type="EMBL" id="QLMK01000008">
    <property type="protein sequence ID" value="RAK27871.1"/>
    <property type="molecule type" value="Genomic_DNA"/>
</dbReference>
<evidence type="ECO:0000256" key="4">
    <source>
        <dbReference type="ARBA" id="ARBA00013078"/>
    </source>
</evidence>
<dbReference type="Proteomes" id="UP000249453">
    <property type="component" value="Unassembled WGS sequence"/>
</dbReference>
<dbReference type="InterPro" id="IPR050155">
    <property type="entry name" value="HAD-like_hydrolase_sf"/>
</dbReference>
<keyword evidence="6" id="KW-1185">Reference proteome</keyword>
<dbReference type="GO" id="GO:0008967">
    <property type="term" value="F:phosphoglycolate phosphatase activity"/>
    <property type="evidence" value="ECO:0007669"/>
    <property type="project" value="UniProtKB-EC"/>
</dbReference>
<dbReference type="PANTHER" id="PTHR43434:SF1">
    <property type="entry name" value="PHOSPHOGLYCOLATE PHOSPHATASE"/>
    <property type="match status" value="1"/>
</dbReference>
<comment type="similarity">
    <text evidence="3">Belongs to the HAD-like hydrolase superfamily. CbbY/CbbZ/Gph/YieH family.</text>
</comment>
<dbReference type="Gene3D" id="3.40.50.1000">
    <property type="entry name" value="HAD superfamily/HAD-like"/>
    <property type="match status" value="1"/>
</dbReference>
<organism evidence="5 6">
    <name type="scientific">Falsochrobactrum ovis</name>
    <dbReference type="NCBI Taxonomy" id="1293442"/>
    <lineage>
        <taxon>Bacteria</taxon>
        <taxon>Pseudomonadati</taxon>
        <taxon>Pseudomonadota</taxon>
        <taxon>Alphaproteobacteria</taxon>
        <taxon>Hyphomicrobiales</taxon>
        <taxon>Brucellaceae</taxon>
        <taxon>Falsochrobactrum</taxon>
    </lineage>
</organism>
<dbReference type="Pfam" id="PF13419">
    <property type="entry name" value="HAD_2"/>
    <property type="match status" value="1"/>
</dbReference>
<dbReference type="Gene3D" id="1.10.150.240">
    <property type="entry name" value="Putative phosphatase, domain 2"/>
    <property type="match status" value="1"/>
</dbReference>
<evidence type="ECO:0000313" key="5">
    <source>
        <dbReference type="EMBL" id="RAK27871.1"/>
    </source>
</evidence>
<accession>A0A364JUB6</accession>
<name>A0A364JUB6_9HYPH</name>